<evidence type="ECO:0000313" key="1">
    <source>
        <dbReference type="EMBL" id="MED6289917.1"/>
    </source>
</evidence>
<comment type="caution">
    <text evidence="1">The sequence shown here is derived from an EMBL/GenBank/DDBJ whole genome shotgun (WGS) entry which is preliminary data.</text>
</comment>
<gene>
    <name evidence="1" type="ORF">CHARACLAT_007914</name>
</gene>
<accession>A0ABU7ERS8</accession>
<protein>
    <submittedName>
        <fullName evidence="1">Uncharacterized protein</fullName>
    </submittedName>
</protein>
<organism evidence="1 2">
    <name type="scientific">Characodon lateralis</name>
    <dbReference type="NCBI Taxonomy" id="208331"/>
    <lineage>
        <taxon>Eukaryota</taxon>
        <taxon>Metazoa</taxon>
        <taxon>Chordata</taxon>
        <taxon>Craniata</taxon>
        <taxon>Vertebrata</taxon>
        <taxon>Euteleostomi</taxon>
        <taxon>Actinopterygii</taxon>
        <taxon>Neopterygii</taxon>
        <taxon>Teleostei</taxon>
        <taxon>Neoteleostei</taxon>
        <taxon>Acanthomorphata</taxon>
        <taxon>Ovalentaria</taxon>
        <taxon>Atherinomorphae</taxon>
        <taxon>Cyprinodontiformes</taxon>
        <taxon>Goodeidae</taxon>
        <taxon>Characodon</taxon>
    </lineage>
</organism>
<keyword evidence="2" id="KW-1185">Reference proteome</keyword>
<dbReference type="EMBL" id="JAHUTJ010066025">
    <property type="protein sequence ID" value="MED6289917.1"/>
    <property type="molecule type" value="Genomic_DNA"/>
</dbReference>
<sequence>MLAAVTHCDILTFVFAGVYQSGYVCVHGLCVTVGAVSLDKRSLTFMDARAHAPLPGSHAAMANNSVNHQVFSSDLHANTHIHHVAAINLGGGWVMIYSCLNTIFSSAYTAL</sequence>
<dbReference type="Proteomes" id="UP001352852">
    <property type="component" value="Unassembled WGS sequence"/>
</dbReference>
<name>A0ABU7ERS8_9TELE</name>
<evidence type="ECO:0000313" key="2">
    <source>
        <dbReference type="Proteomes" id="UP001352852"/>
    </source>
</evidence>
<reference evidence="1 2" key="1">
    <citation type="submission" date="2021-06" db="EMBL/GenBank/DDBJ databases">
        <authorList>
            <person name="Palmer J.M."/>
        </authorList>
    </citation>
    <scope>NUCLEOTIDE SEQUENCE [LARGE SCALE GENOMIC DNA]</scope>
    <source>
        <strain evidence="1 2">CL_MEX2019</strain>
        <tissue evidence="1">Muscle</tissue>
    </source>
</reference>
<proteinExistence type="predicted"/>